<name>A0A0C2VGD3_9BACL</name>
<keyword evidence="3" id="KW-1185">Reference proteome</keyword>
<dbReference type="InterPro" id="IPR013096">
    <property type="entry name" value="Cupin_2"/>
</dbReference>
<dbReference type="Gene3D" id="2.60.120.10">
    <property type="entry name" value="Jelly Rolls"/>
    <property type="match status" value="1"/>
</dbReference>
<dbReference type="InterPro" id="IPR052538">
    <property type="entry name" value="Flavonoid_dioxygenase-like"/>
</dbReference>
<organism evidence="2 3">
    <name type="scientific">Jeotgalibacillus campisalis</name>
    <dbReference type="NCBI Taxonomy" id="220754"/>
    <lineage>
        <taxon>Bacteria</taxon>
        <taxon>Bacillati</taxon>
        <taxon>Bacillota</taxon>
        <taxon>Bacilli</taxon>
        <taxon>Bacillales</taxon>
        <taxon>Caryophanaceae</taxon>
        <taxon>Jeotgalibacillus</taxon>
    </lineage>
</organism>
<evidence type="ECO:0000313" key="2">
    <source>
        <dbReference type="EMBL" id="KIL47947.1"/>
    </source>
</evidence>
<dbReference type="CDD" id="cd02223">
    <property type="entry name" value="cupin_Bh2720-like"/>
    <property type="match status" value="1"/>
</dbReference>
<dbReference type="EMBL" id="JXRR01000014">
    <property type="protein sequence ID" value="KIL47947.1"/>
    <property type="molecule type" value="Genomic_DNA"/>
</dbReference>
<dbReference type="InterPro" id="IPR011051">
    <property type="entry name" value="RmlC_Cupin_sf"/>
</dbReference>
<reference evidence="2 3" key="1">
    <citation type="submission" date="2015-01" db="EMBL/GenBank/DDBJ databases">
        <title>Jeotgalibacillus campisalis genome sequencing.</title>
        <authorList>
            <person name="Goh K.M."/>
            <person name="Chan K.-G."/>
            <person name="Yaakop A.S."/>
            <person name="Ee R."/>
            <person name="Gan H.M."/>
            <person name="Chan C.S."/>
        </authorList>
    </citation>
    <scope>NUCLEOTIDE SEQUENCE [LARGE SCALE GENOMIC DNA]</scope>
    <source>
        <strain evidence="2 3">SF-57</strain>
    </source>
</reference>
<dbReference type="InterPro" id="IPR014710">
    <property type="entry name" value="RmlC-like_jellyroll"/>
</dbReference>
<protein>
    <recommendedName>
        <fullName evidence="1">Cupin type-2 domain-containing protein</fullName>
    </recommendedName>
</protein>
<evidence type="ECO:0000259" key="1">
    <source>
        <dbReference type="Pfam" id="PF07883"/>
    </source>
</evidence>
<dbReference type="Pfam" id="PF07883">
    <property type="entry name" value="Cupin_2"/>
    <property type="match status" value="1"/>
</dbReference>
<dbReference type="PANTHER" id="PTHR43346:SF1">
    <property type="entry name" value="QUERCETIN 2,3-DIOXYGENASE-RELATED"/>
    <property type="match status" value="1"/>
</dbReference>
<gene>
    <name evidence="2" type="ORF">KR50_21140</name>
</gene>
<comment type="caution">
    <text evidence="2">The sequence shown here is derived from an EMBL/GenBank/DDBJ whole genome shotgun (WGS) entry which is preliminary data.</text>
</comment>
<dbReference type="Proteomes" id="UP000031972">
    <property type="component" value="Unassembled WGS sequence"/>
</dbReference>
<evidence type="ECO:0000313" key="3">
    <source>
        <dbReference type="Proteomes" id="UP000031972"/>
    </source>
</evidence>
<dbReference type="PANTHER" id="PTHR43346">
    <property type="entry name" value="LIGAND BINDING DOMAIN PROTEIN, PUTATIVE (AFU_ORTHOLOGUE AFUA_6G14370)-RELATED"/>
    <property type="match status" value="1"/>
</dbReference>
<proteinExistence type="predicted"/>
<dbReference type="PATRIC" id="fig|220754.4.peg.2131"/>
<accession>A0A0C2VGD3</accession>
<dbReference type="SUPFAM" id="SSF51182">
    <property type="entry name" value="RmlC-like cupins"/>
    <property type="match status" value="1"/>
</dbReference>
<feature type="domain" description="Cupin type-2" evidence="1">
    <location>
        <begin position="88"/>
        <end position="163"/>
    </location>
</feature>
<sequence length="267" mass="30232">MSNVPNSYYSYTDTPVYTYDVRTGYGNYHYGMDYTNSYHTYSSSNDDWRNALKDYGPNPFVININEATKQNNTFRTALWTGQHLQVTLMSLNPGEDIGLEIHPHVDQFLRLEQGQGMVQMGKEKNNLTFSQHVSDDFAIFIPAGTWHNLTNTGSTPLKLYSIYAPPNHPFGTVHATKSDAEAAEESHGQNTVISGKTPDEWVQYTQFLVNEGLEDVKRGINATHILQEFILMGVLVGKGYSPEEAYRTVEDWERTGVSKLLQQSKNM</sequence>
<dbReference type="AlphaFoldDB" id="A0A0C2VGD3"/>